<dbReference type="PANTHER" id="PTHR30050">
    <property type="entry name" value="CHROMOSOMAL REPLICATION INITIATOR PROTEIN DNAA"/>
    <property type="match status" value="1"/>
</dbReference>
<evidence type="ECO:0000256" key="1">
    <source>
        <dbReference type="ARBA" id="ARBA00008059"/>
    </source>
</evidence>
<feature type="region of interest" description="Disordered" evidence="4">
    <location>
        <begin position="241"/>
        <end position="269"/>
    </location>
</feature>
<dbReference type="InterPro" id="IPR027417">
    <property type="entry name" value="P-loop_NTPase"/>
</dbReference>
<keyword evidence="2" id="KW-0547">Nucleotide-binding</keyword>
<dbReference type="CDD" id="cd00009">
    <property type="entry name" value="AAA"/>
    <property type="match status" value="1"/>
</dbReference>
<dbReference type="SUPFAM" id="SSF52540">
    <property type="entry name" value="P-loop containing nucleoside triphosphate hydrolases"/>
    <property type="match status" value="1"/>
</dbReference>
<keyword evidence="3 7" id="KW-0067">ATP-binding</keyword>
<dbReference type="EMBL" id="CP018632">
    <property type="protein sequence ID" value="ASJ71638.1"/>
    <property type="molecule type" value="Genomic_DNA"/>
</dbReference>
<dbReference type="PANTHER" id="PTHR30050:SF4">
    <property type="entry name" value="ATP-BINDING PROTEIN RV3427C IN INSERTION SEQUENCE-RELATED"/>
    <property type="match status" value="1"/>
</dbReference>
<dbReference type="Gene3D" id="3.40.50.300">
    <property type="entry name" value="P-loop containing nucleotide triphosphate hydrolases"/>
    <property type="match status" value="1"/>
</dbReference>
<dbReference type="EMBL" id="CP018632">
    <property type="protein sequence ID" value="ASJ73501.1"/>
    <property type="molecule type" value="Genomic_DNA"/>
</dbReference>
<evidence type="ECO:0000256" key="2">
    <source>
        <dbReference type="ARBA" id="ARBA00022741"/>
    </source>
</evidence>
<dbReference type="InterPro" id="IPR003593">
    <property type="entry name" value="AAA+_ATPase"/>
</dbReference>
<evidence type="ECO:0000259" key="5">
    <source>
        <dbReference type="SMART" id="SM00382"/>
    </source>
</evidence>
<sequence length="269" mass="30711">MTTPEIPLDHAVLNSRVAALQWPGLLAHWDELDEAQLNWIATMVGWEEIERRRRGLERRLRHAHLGRFKMLADFDWTWPERCDQTAVAEMMKLDFIKESTNLLLVGNNGVGKSTIAQNIAHQAVLQGHSALFINAAQMLGDLAGRDSDSALHRRLKHYARPDVLVIDEVGYLSYANRHADLLFEIVNRRYELKPTIVTTNKPFSDWGEVFPNAACVVSIVDRLVHHSQVLLIEGESYRMHEAKQRADKQKRTRAAKKKTKPITPRGIDS</sequence>
<evidence type="ECO:0000256" key="3">
    <source>
        <dbReference type="ARBA" id="ARBA00022840"/>
    </source>
</evidence>
<dbReference type="NCBIfam" id="NF038214">
    <property type="entry name" value="IS21_help_AAA"/>
    <property type="match status" value="1"/>
</dbReference>
<organism evidence="7 8">
    <name type="scientific">Granulosicoccus antarcticus IMCC3135</name>
    <dbReference type="NCBI Taxonomy" id="1192854"/>
    <lineage>
        <taxon>Bacteria</taxon>
        <taxon>Pseudomonadati</taxon>
        <taxon>Pseudomonadota</taxon>
        <taxon>Gammaproteobacteria</taxon>
        <taxon>Chromatiales</taxon>
        <taxon>Granulosicoccaceae</taxon>
        <taxon>Granulosicoccus</taxon>
    </lineage>
</organism>
<dbReference type="Proteomes" id="UP000250079">
    <property type="component" value="Chromosome"/>
</dbReference>
<reference evidence="7 8" key="1">
    <citation type="submission" date="2016-12" db="EMBL/GenBank/DDBJ databases">
        <authorList>
            <person name="Song W.-J."/>
            <person name="Kurnit D.M."/>
        </authorList>
    </citation>
    <scope>NUCLEOTIDE SEQUENCE [LARGE SCALE GENOMIC DNA]</scope>
    <source>
        <strain evidence="7 8">IMCC3135</strain>
    </source>
</reference>
<dbReference type="KEGG" id="gai:IMCC3135_07665"/>
<dbReference type="KEGG" id="gai:IMCC3135_17095"/>
<gene>
    <name evidence="6" type="ORF">IMCC3135_07665</name>
    <name evidence="7" type="ORF">IMCC3135_17095</name>
</gene>
<accession>A0A2Z2NTY7</accession>
<keyword evidence="8" id="KW-1185">Reference proteome</keyword>
<feature type="compositionally biased region" description="Basic residues" evidence="4">
    <location>
        <begin position="250"/>
        <end position="260"/>
    </location>
</feature>
<dbReference type="Pfam" id="PF01695">
    <property type="entry name" value="IstB_IS21"/>
    <property type="match status" value="1"/>
</dbReference>
<comment type="similarity">
    <text evidence="1">Belongs to the IS21/IS1162 putative ATP-binding protein family.</text>
</comment>
<evidence type="ECO:0000256" key="4">
    <source>
        <dbReference type="SAM" id="MobiDB-lite"/>
    </source>
</evidence>
<dbReference type="SMART" id="SM00382">
    <property type="entry name" value="AAA"/>
    <property type="match status" value="1"/>
</dbReference>
<dbReference type="InterPro" id="IPR028350">
    <property type="entry name" value="DNAC/IstB-like"/>
</dbReference>
<proteinExistence type="inferred from homology"/>
<dbReference type="RefSeq" id="WP_088917052.1">
    <property type="nucleotide sequence ID" value="NZ_CP018632.1"/>
</dbReference>
<dbReference type="GO" id="GO:0005524">
    <property type="term" value="F:ATP binding"/>
    <property type="evidence" value="ECO:0007669"/>
    <property type="project" value="UniProtKB-KW"/>
</dbReference>
<dbReference type="InterPro" id="IPR002611">
    <property type="entry name" value="IstB_ATP-bd"/>
</dbReference>
<dbReference type="InterPro" id="IPR047661">
    <property type="entry name" value="IstB"/>
</dbReference>
<evidence type="ECO:0000313" key="7">
    <source>
        <dbReference type="EMBL" id="ASJ73501.1"/>
    </source>
</evidence>
<dbReference type="GO" id="GO:0006260">
    <property type="term" value="P:DNA replication"/>
    <property type="evidence" value="ECO:0007669"/>
    <property type="project" value="TreeGrafter"/>
</dbReference>
<dbReference type="AlphaFoldDB" id="A0A2Z2NTY7"/>
<evidence type="ECO:0000313" key="8">
    <source>
        <dbReference type="Proteomes" id="UP000250079"/>
    </source>
</evidence>
<protein>
    <submittedName>
        <fullName evidence="7">Insertion sequence putative ATP-binding protein</fullName>
    </submittedName>
</protein>
<evidence type="ECO:0000313" key="6">
    <source>
        <dbReference type="EMBL" id="ASJ71638.1"/>
    </source>
</evidence>
<dbReference type="OrthoDB" id="9773429at2"/>
<feature type="domain" description="AAA+ ATPase" evidence="5">
    <location>
        <begin position="98"/>
        <end position="230"/>
    </location>
</feature>
<name>A0A2Z2NTY7_9GAMM</name>
<dbReference type="PIRSF" id="PIRSF003073">
    <property type="entry name" value="DNAC_TnpB_IstB"/>
    <property type="match status" value="1"/>
</dbReference>